<reference evidence="1" key="1">
    <citation type="submission" date="2023-11" db="EMBL/GenBank/DDBJ databases">
        <title>Genome assemblies of two species of porcelain crab, Petrolisthes cinctipes and Petrolisthes manimaculis (Anomura: Porcellanidae).</title>
        <authorList>
            <person name="Angst P."/>
        </authorList>
    </citation>
    <scope>NUCLEOTIDE SEQUENCE</scope>
    <source>
        <strain evidence="1">PB745_02</strain>
        <tissue evidence="1">Gill</tissue>
    </source>
</reference>
<dbReference type="AlphaFoldDB" id="A0AAE1NYN8"/>
<organism evidence="1 2">
    <name type="scientific">Petrolisthes manimaculis</name>
    <dbReference type="NCBI Taxonomy" id="1843537"/>
    <lineage>
        <taxon>Eukaryota</taxon>
        <taxon>Metazoa</taxon>
        <taxon>Ecdysozoa</taxon>
        <taxon>Arthropoda</taxon>
        <taxon>Crustacea</taxon>
        <taxon>Multicrustacea</taxon>
        <taxon>Malacostraca</taxon>
        <taxon>Eumalacostraca</taxon>
        <taxon>Eucarida</taxon>
        <taxon>Decapoda</taxon>
        <taxon>Pleocyemata</taxon>
        <taxon>Anomura</taxon>
        <taxon>Galatheoidea</taxon>
        <taxon>Porcellanidae</taxon>
        <taxon>Petrolisthes</taxon>
    </lineage>
</organism>
<keyword evidence="2" id="KW-1185">Reference proteome</keyword>
<accession>A0AAE1NYN8</accession>
<name>A0AAE1NYN8_9EUCA</name>
<comment type="caution">
    <text evidence="1">The sequence shown here is derived from an EMBL/GenBank/DDBJ whole genome shotgun (WGS) entry which is preliminary data.</text>
</comment>
<dbReference type="Proteomes" id="UP001292094">
    <property type="component" value="Unassembled WGS sequence"/>
</dbReference>
<dbReference type="EMBL" id="JAWZYT010003573">
    <property type="protein sequence ID" value="KAK4297766.1"/>
    <property type="molecule type" value="Genomic_DNA"/>
</dbReference>
<proteinExistence type="predicted"/>
<evidence type="ECO:0000313" key="2">
    <source>
        <dbReference type="Proteomes" id="UP001292094"/>
    </source>
</evidence>
<gene>
    <name evidence="1" type="ORF">Pmani_029827</name>
</gene>
<protein>
    <submittedName>
        <fullName evidence="1">Uncharacterized protein</fullName>
    </submittedName>
</protein>
<evidence type="ECO:0000313" key="1">
    <source>
        <dbReference type="EMBL" id="KAK4297766.1"/>
    </source>
</evidence>
<sequence length="75" mass="8255">MRVSSGSNYVMMKTTVRGVVAGDEGTDGREVVAYRNADVDRGDGMAGVQVVTTVGGDVNRREWQGMEQWWQGMEQ</sequence>